<dbReference type="PANTHER" id="PTHR44688">
    <property type="entry name" value="DNA-BINDING TRANSCRIPTIONAL ACTIVATOR DEVR_DOSR"/>
    <property type="match status" value="1"/>
</dbReference>
<reference evidence="5 6" key="1">
    <citation type="submission" date="2020-08" db="EMBL/GenBank/DDBJ databases">
        <title>Genomic Encyclopedia of Type Strains, Phase IV (KMG-IV): sequencing the most valuable type-strain genomes for metagenomic binning, comparative biology and taxonomic classification.</title>
        <authorList>
            <person name="Goeker M."/>
        </authorList>
    </citation>
    <scope>NUCLEOTIDE SEQUENCE [LARGE SCALE GENOMIC DNA]</scope>
    <source>
        <strain evidence="5 6">DSM 45615</strain>
    </source>
</reference>
<keyword evidence="3" id="KW-0804">Transcription</keyword>
<organism evidence="5 6">
    <name type="scientific">Thermocatellispora tengchongensis</name>
    <dbReference type="NCBI Taxonomy" id="1073253"/>
    <lineage>
        <taxon>Bacteria</taxon>
        <taxon>Bacillati</taxon>
        <taxon>Actinomycetota</taxon>
        <taxon>Actinomycetes</taxon>
        <taxon>Streptosporangiales</taxon>
        <taxon>Streptosporangiaceae</taxon>
        <taxon>Thermocatellispora</taxon>
    </lineage>
</organism>
<keyword evidence="1" id="KW-0805">Transcription regulation</keyword>
<proteinExistence type="predicted"/>
<sequence>MLLEAAPVPDERTPLYVPRSWVAMAELGRAFVGRRTELGRIAAAMRHPDLSGAALIGEGGVGKSRLLTEAVRQVCRRHHFVVCAAACQATSSVPFGAFAQHLPPEFTGTAFNGGSLRLAADALIGRAGGRKPVLVIDDVHLLDPASLALAFQMARRHEAFVLAATHSAEAVPDPITGLWTSGMAEWIEVRPFSREEVGEVLEHALGGPAEGMLVQRCWEATGGKAFLLRELVAAMLETGTLAPADGVWRASGPFPVTLRLAGVVDRRLAGLGDDCRRVLELLAFGGPLSPDVPARLVSRPAVEAVEALGIVEVTRLGDREQARLTPSLYGEVLRARTPRLRARRVREELAAALEAGPHAREDLRRVVAWRLENGVRPPAESVVAAMRDAWAHLDHELSAELAAHAVAAGQGTRAAEPLGYGLMFLGRAREAEERLARLPRPAAERDRARLACVRAFNLAFGLDSVRAARALLHSALRDVAGVESRAEPAAVLALLDVATGRCRAGAGLAEKVMAEAPHDSRAHCVAEVARAVALAFLRPPEESFPALERAREPALRHQAELPWLEFFLELGWVHACLLTGDFPRAQARAAAAYDRAVERRFPFAIAWFCLLRALAARARGELREQLHRCREGVAIARELGNRGLLALLLGQLAHGLALSGQTAAAREALAEADEPAQRSLWLLQPWTELARSWVAAAGGSPGASAIAERAAALARESGAAGFESLALHEVARLGEPGHVLDRLGELAGRAGGDAAPQYAAHAAALVTGDGDALAASSAGLERLGSPLLAAEAAAEEANRHRAAGNLAAAAAAAARALRLAGPDGARTPALEALERPRLTRREREIAELAAAGMSSKEISLRFVLSVRTVENHLQRVYRKLGIGDRAELASLLDLFHPGSHPASGGDMNRAA</sequence>
<dbReference type="PROSITE" id="PS50043">
    <property type="entry name" value="HTH_LUXR_2"/>
    <property type="match status" value="1"/>
</dbReference>
<dbReference type="Pfam" id="PF13191">
    <property type="entry name" value="AAA_16"/>
    <property type="match status" value="1"/>
</dbReference>
<dbReference type="InterPro" id="IPR036388">
    <property type="entry name" value="WH-like_DNA-bd_sf"/>
</dbReference>
<keyword evidence="6" id="KW-1185">Reference proteome</keyword>
<dbReference type="Pfam" id="PF00196">
    <property type="entry name" value="GerE"/>
    <property type="match status" value="1"/>
</dbReference>
<dbReference type="GO" id="GO:0003677">
    <property type="term" value="F:DNA binding"/>
    <property type="evidence" value="ECO:0007669"/>
    <property type="project" value="UniProtKB-KW"/>
</dbReference>
<name>A0A840PE11_9ACTN</name>
<feature type="domain" description="HTH luxR-type" evidence="4">
    <location>
        <begin position="831"/>
        <end position="896"/>
    </location>
</feature>
<dbReference type="InterPro" id="IPR027417">
    <property type="entry name" value="P-loop_NTPase"/>
</dbReference>
<dbReference type="CDD" id="cd06170">
    <property type="entry name" value="LuxR_C_like"/>
    <property type="match status" value="1"/>
</dbReference>
<evidence type="ECO:0000313" key="5">
    <source>
        <dbReference type="EMBL" id="MBB5136081.1"/>
    </source>
</evidence>
<dbReference type="Gene3D" id="3.40.50.300">
    <property type="entry name" value="P-loop containing nucleotide triphosphate hydrolases"/>
    <property type="match status" value="1"/>
</dbReference>
<comment type="caution">
    <text evidence="5">The sequence shown here is derived from an EMBL/GenBank/DDBJ whole genome shotgun (WGS) entry which is preliminary data.</text>
</comment>
<dbReference type="Proteomes" id="UP000578449">
    <property type="component" value="Unassembled WGS sequence"/>
</dbReference>
<dbReference type="SUPFAM" id="SSF46894">
    <property type="entry name" value="C-terminal effector domain of the bipartite response regulators"/>
    <property type="match status" value="1"/>
</dbReference>
<evidence type="ECO:0000256" key="3">
    <source>
        <dbReference type="ARBA" id="ARBA00023163"/>
    </source>
</evidence>
<dbReference type="PROSITE" id="PS00622">
    <property type="entry name" value="HTH_LUXR_1"/>
    <property type="match status" value="1"/>
</dbReference>
<gene>
    <name evidence="5" type="ORF">HNP84_005825</name>
</gene>
<evidence type="ECO:0000313" key="6">
    <source>
        <dbReference type="Proteomes" id="UP000578449"/>
    </source>
</evidence>
<dbReference type="Gene3D" id="1.10.10.10">
    <property type="entry name" value="Winged helix-like DNA-binding domain superfamily/Winged helix DNA-binding domain"/>
    <property type="match status" value="1"/>
</dbReference>
<dbReference type="SUPFAM" id="SSF52540">
    <property type="entry name" value="P-loop containing nucleoside triphosphate hydrolases"/>
    <property type="match status" value="1"/>
</dbReference>
<accession>A0A840PE11</accession>
<evidence type="ECO:0000259" key="4">
    <source>
        <dbReference type="PROSITE" id="PS50043"/>
    </source>
</evidence>
<dbReference type="AlphaFoldDB" id="A0A840PE11"/>
<evidence type="ECO:0000256" key="1">
    <source>
        <dbReference type="ARBA" id="ARBA00023015"/>
    </source>
</evidence>
<dbReference type="InterPro" id="IPR000792">
    <property type="entry name" value="Tscrpt_reg_LuxR_C"/>
</dbReference>
<dbReference type="PRINTS" id="PR00038">
    <property type="entry name" value="HTHLUXR"/>
</dbReference>
<dbReference type="InterPro" id="IPR041664">
    <property type="entry name" value="AAA_16"/>
</dbReference>
<dbReference type="GO" id="GO:0006355">
    <property type="term" value="P:regulation of DNA-templated transcription"/>
    <property type="evidence" value="ECO:0007669"/>
    <property type="project" value="InterPro"/>
</dbReference>
<dbReference type="RefSeq" id="WP_185053011.1">
    <property type="nucleotide sequence ID" value="NZ_JACHGN010000013.1"/>
</dbReference>
<protein>
    <submittedName>
        <fullName evidence="5">DNA-binding CsgD family transcriptional regulator</fullName>
    </submittedName>
</protein>
<dbReference type="EMBL" id="JACHGN010000013">
    <property type="protein sequence ID" value="MBB5136081.1"/>
    <property type="molecule type" value="Genomic_DNA"/>
</dbReference>
<dbReference type="SMART" id="SM00421">
    <property type="entry name" value="HTH_LUXR"/>
    <property type="match status" value="1"/>
</dbReference>
<dbReference type="PANTHER" id="PTHR44688:SF16">
    <property type="entry name" value="DNA-BINDING TRANSCRIPTIONAL ACTIVATOR DEVR_DOSR"/>
    <property type="match status" value="1"/>
</dbReference>
<dbReference type="InterPro" id="IPR016032">
    <property type="entry name" value="Sig_transdc_resp-reg_C-effctor"/>
</dbReference>
<evidence type="ECO:0000256" key="2">
    <source>
        <dbReference type="ARBA" id="ARBA00023125"/>
    </source>
</evidence>
<keyword evidence="2 5" id="KW-0238">DNA-binding</keyword>